<dbReference type="GO" id="GO:0005886">
    <property type="term" value="C:plasma membrane"/>
    <property type="evidence" value="ECO:0007669"/>
    <property type="project" value="UniProtKB-SubCell"/>
</dbReference>
<comment type="caution">
    <text evidence="8">Lacks conserved residue(s) required for the propagation of feature annotation.</text>
</comment>
<sequence length="454" mass="46655">MTPPECPSAEFEPAQRYAPSTEPDAPDAPRTPAAPAKPNTITAPTAPAAAAQTTDPTPTRSPAPLWLLISVSTVQPIALNMYVPAMGTMQSDLSTTRALISATLSAFLVATALATLVVGALSDLRGRRPVLIGGLALFAVGSAMCAAAPTITVLIVGRIVQAIGSSVGLALSRAVVRDIYGARSSASAIAYVTMGMAVAPMLAPSLGGVMSQALGWRSIFLFMAIVGVATTVATVARLGETHPPAPGRGGFQRMKDEARELFGIRAFWHFVAALAFICTSFFAFIAGSAFVAETILGLPPAVYGLYFMCVAAGYIVGNFCTGRFVERLGLVMMIRTGTVVTLAGIVLAALAPVAGIIHPLAFFGPMTLVGLGNGFALPNAIAGAVSVRPHLAGTASGLAGSFQLGAGAVASLVVGLLCDFNPWPDTMWPVMGPMLIGGTIALFFSFTLRRGMVS</sequence>
<evidence type="ECO:0000313" key="12">
    <source>
        <dbReference type="Proteomes" id="UP000249590"/>
    </source>
</evidence>
<keyword evidence="4" id="KW-1003">Cell membrane</keyword>
<keyword evidence="8" id="KW-0997">Cell inner membrane</keyword>
<dbReference type="RefSeq" id="WP_111343400.1">
    <property type="nucleotide sequence ID" value="NZ_QHHQ01000001.1"/>
</dbReference>
<feature type="compositionally biased region" description="Low complexity" evidence="9">
    <location>
        <begin position="28"/>
        <end position="58"/>
    </location>
</feature>
<evidence type="ECO:0000259" key="10">
    <source>
        <dbReference type="PROSITE" id="PS50850"/>
    </source>
</evidence>
<keyword evidence="3 8" id="KW-0813">Transport</keyword>
<name>A0A8B2P6G1_9HYPH</name>
<feature type="transmembrane region" description="Helical" evidence="8">
    <location>
        <begin position="219"/>
        <end position="238"/>
    </location>
</feature>
<dbReference type="OrthoDB" id="9800416at2"/>
<feature type="transmembrane region" description="Helical" evidence="8">
    <location>
        <begin position="397"/>
        <end position="416"/>
    </location>
</feature>
<dbReference type="AlphaFoldDB" id="A0A8B2P6G1"/>
<feature type="transmembrane region" description="Helical" evidence="8">
    <location>
        <begin position="130"/>
        <end position="149"/>
    </location>
</feature>
<evidence type="ECO:0000256" key="2">
    <source>
        <dbReference type="ARBA" id="ARBA00006236"/>
    </source>
</evidence>
<feature type="domain" description="Major facilitator superfamily (MFS) profile" evidence="10">
    <location>
        <begin position="64"/>
        <end position="449"/>
    </location>
</feature>
<dbReference type="InterPro" id="IPR020846">
    <property type="entry name" value="MFS_dom"/>
</dbReference>
<feature type="transmembrane region" description="Helical" evidence="8">
    <location>
        <begin position="363"/>
        <end position="385"/>
    </location>
</feature>
<organism evidence="11 12">
    <name type="scientific">Acuticoccus sediminis</name>
    <dbReference type="NCBI Taxonomy" id="2184697"/>
    <lineage>
        <taxon>Bacteria</taxon>
        <taxon>Pseudomonadati</taxon>
        <taxon>Pseudomonadota</taxon>
        <taxon>Alphaproteobacteria</taxon>
        <taxon>Hyphomicrobiales</taxon>
        <taxon>Amorphaceae</taxon>
        <taxon>Acuticoccus</taxon>
    </lineage>
</organism>
<dbReference type="EMBL" id="QHHQ01000001">
    <property type="protein sequence ID" value="RAI04159.1"/>
    <property type="molecule type" value="Genomic_DNA"/>
</dbReference>
<keyword evidence="12" id="KW-1185">Reference proteome</keyword>
<gene>
    <name evidence="11" type="ORF">DLJ53_06840</name>
</gene>
<dbReference type="GO" id="GO:0042910">
    <property type="term" value="F:xenobiotic transmembrane transporter activity"/>
    <property type="evidence" value="ECO:0007669"/>
    <property type="project" value="InterPro"/>
</dbReference>
<protein>
    <recommendedName>
        <fullName evidence="8">Bcr/CflA family efflux transporter</fullName>
    </recommendedName>
</protein>
<feature type="transmembrane region" description="Helical" evidence="8">
    <location>
        <begin position="65"/>
        <end position="86"/>
    </location>
</feature>
<dbReference type="PANTHER" id="PTHR42718:SF46">
    <property type="entry name" value="BLR6921 PROTEIN"/>
    <property type="match status" value="1"/>
</dbReference>
<comment type="similarity">
    <text evidence="2 8">Belongs to the major facilitator superfamily. Bcr/CmlA family.</text>
</comment>
<dbReference type="InterPro" id="IPR004812">
    <property type="entry name" value="Efflux_drug-R_Bcr/CmlA"/>
</dbReference>
<keyword evidence="7 8" id="KW-0472">Membrane</keyword>
<dbReference type="PROSITE" id="PS50850">
    <property type="entry name" value="MFS"/>
    <property type="match status" value="1"/>
</dbReference>
<evidence type="ECO:0000256" key="5">
    <source>
        <dbReference type="ARBA" id="ARBA00022692"/>
    </source>
</evidence>
<dbReference type="GO" id="GO:1990961">
    <property type="term" value="P:xenobiotic detoxification by transmembrane export across the plasma membrane"/>
    <property type="evidence" value="ECO:0007669"/>
    <property type="project" value="InterPro"/>
</dbReference>
<evidence type="ECO:0000256" key="4">
    <source>
        <dbReference type="ARBA" id="ARBA00022475"/>
    </source>
</evidence>
<feature type="transmembrane region" description="Helical" evidence="8">
    <location>
        <begin position="303"/>
        <end position="325"/>
    </location>
</feature>
<proteinExistence type="inferred from homology"/>
<dbReference type="InterPro" id="IPR036259">
    <property type="entry name" value="MFS_trans_sf"/>
</dbReference>
<comment type="caution">
    <text evidence="11">The sequence shown here is derived from an EMBL/GenBank/DDBJ whole genome shotgun (WGS) entry which is preliminary data.</text>
</comment>
<feature type="transmembrane region" description="Helical" evidence="8">
    <location>
        <begin position="98"/>
        <end position="118"/>
    </location>
</feature>
<keyword evidence="6 8" id="KW-1133">Transmembrane helix</keyword>
<dbReference type="PANTHER" id="PTHR42718">
    <property type="entry name" value="MAJOR FACILITATOR SUPERFAMILY MULTIDRUG TRANSPORTER MFSC"/>
    <property type="match status" value="1"/>
</dbReference>
<evidence type="ECO:0000256" key="3">
    <source>
        <dbReference type="ARBA" id="ARBA00022448"/>
    </source>
</evidence>
<keyword evidence="5 8" id="KW-0812">Transmembrane</keyword>
<evidence type="ECO:0000313" key="11">
    <source>
        <dbReference type="EMBL" id="RAI04159.1"/>
    </source>
</evidence>
<dbReference type="Pfam" id="PF07690">
    <property type="entry name" value="MFS_1"/>
    <property type="match status" value="1"/>
</dbReference>
<dbReference type="InterPro" id="IPR011701">
    <property type="entry name" value="MFS"/>
</dbReference>
<feature type="transmembrane region" description="Helical" evidence="8">
    <location>
        <begin position="337"/>
        <end position="357"/>
    </location>
</feature>
<dbReference type="Proteomes" id="UP000249590">
    <property type="component" value="Unassembled WGS sequence"/>
</dbReference>
<evidence type="ECO:0000256" key="6">
    <source>
        <dbReference type="ARBA" id="ARBA00022989"/>
    </source>
</evidence>
<comment type="subcellular location">
    <subcellularLocation>
        <location evidence="8">Cell inner membrane</location>
        <topology evidence="8">Multi-pass membrane protein</topology>
    </subcellularLocation>
    <subcellularLocation>
        <location evidence="1">Cell membrane</location>
        <topology evidence="1">Multi-pass membrane protein</topology>
    </subcellularLocation>
</comment>
<dbReference type="NCBIfam" id="TIGR00710">
    <property type="entry name" value="efflux_Bcr_CflA"/>
    <property type="match status" value="1"/>
</dbReference>
<dbReference type="Gene3D" id="1.20.1720.10">
    <property type="entry name" value="Multidrug resistance protein D"/>
    <property type="match status" value="1"/>
</dbReference>
<feature type="transmembrane region" description="Helical" evidence="8">
    <location>
        <begin position="267"/>
        <end position="291"/>
    </location>
</feature>
<reference evidence="11 12" key="1">
    <citation type="submission" date="2018-05" db="EMBL/GenBank/DDBJ databases">
        <title>Acuticoccus sediminis sp. nov., isolated from deep-sea sediment of Indian Ocean.</title>
        <authorList>
            <person name="Liu X."/>
            <person name="Lai Q."/>
            <person name="Du Y."/>
            <person name="Sun F."/>
            <person name="Zhang X."/>
            <person name="Wang S."/>
            <person name="Shao Z."/>
        </authorList>
    </citation>
    <scope>NUCLEOTIDE SEQUENCE [LARGE SCALE GENOMIC DNA]</scope>
    <source>
        <strain evidence="11 12">PTG4-2</strain>
    </source>
</reference>
<feature type="transmembrane region" description="Helical" evidence="8">
    <location>
        <begin position="428"/>
        <end position="448"/>
    </location>
</feature>
<dbReference type="CDD" id="cd17320">
    <property type="entry name" value="MFS_MdfA_MDR_like"/>
    <property type="match status" value="1"/>
</dbReference>
<dbReference type="SUPFAM" id="SSF103473">
    <property type="entry name" value="MFS general substrate transporter"/>
    <property type="match status" value="1"/>
</dbReference>
<evidence type="ECO:0000256" key="8">
    <source>
        <dbReference type="RuleBase" id="RU365088"/>
    </source>
</evidence>
<feature type="region of interest" description="Disordered" evidence="9">
    <location>
        <begin position="1"/>
        <end position="59"/>
    </location>
</feature>
<evidence type="ECO:0000256" key="9">
    <source>
        <dbReference type="SAM" id="MobiDB-lite"/>
    </source>
</evidence>
<feature type="transmembrane region" description="Helical" evidence="8">
    <location>
        <begin position="188"/>
        <end position="207"/>
    </location>
</feature>
<evidence type="ECO:0000256" key="1">
    <source>
        <dbReference type="ARBA" id="ARBA00004651"/>
    </source>
</evidence>
<evidence type="ECO:0000256" key="7">
    <source>
        <dbReference type="ARBA" id="ARBA00023136"/>
    </source>
</evidence>
<accession>A0A8B2P6G1</accession>